<feature type="transmembrane region" description="Helical" evidence="1">
    <location>
        <begin position="64"/>
        <end position="84"/>
    </location>
</feature>
<sequence>MSAQPLPVITDEADRKCLHAEFDHFLIAKKKKERQQTLYKYVSLFLTVDVLGVVLLFFLLKDAWAVRFICVIVSIPLCCAYGFIKRKPRFCWPQMVINVFRVLVVDICATCYIFSNAFSYVESHSGYVRQDTAVIILLGIGFIGLAIYSHFIELRTRQLYSMIQEKIGGTPTPDVTSMVKNFIVKRRN</sequence>
<feature type="transmembrane region" description="Helical" evidence="1">
    <location>
        <begin position="133"/>
        <end position="152"/>
    </location>
</feature>
<keyword evidence="1" id="KW-0812">Transmembrane</keyword>
<comment type="caution">
    <text evidence="2">The sequence shown here is derived from an EMBL/GenBank/DDBJ whole genome shotgun (WGS) entry which is preliminary data.</text>
</comment>
<evidence type="ECO:0000313" key="2">
    <source>
        <dbReference type="EMBL" id="KAI1726049.1"/>
    </source>
</evidence>
<keyword evidence="1" id="KW-0472">Membrane</keyword>
<name>A0AAD4RC79_9BILA</name>
<dbReference type="EMBL" id="JAKKPZ010000002">
    <property type="protein sequence ID" value="KAI1726049.1"/>
    <property type="molecule type" value="Genomic_DNA"/>
</dbReference>
<gene>
    <name evidence="2" type="ORF">DdX_02742</name>
</gene>
<reference evidence="2" key="1">
    <citation type="submission" date="2022-01" db="EMBL/GenBank/DDBJ databases">
        <title>Genome Sequence Resource for Two Populations of Ditylenchus destructor, the Migratory Endoparasitic Phytonematode.</title>
        <authorList>
            <person name="Zhang H."/>
            <person name="Lin R."/>
            <person name="Xie B."/>
        </authorList>
    </citation>
    <scope>NUCLEOTIDE SEQUENCE</scope>
    <source>
        <strain evidence="2">BazhouSP</strain>
    </source>
</reference>
<accession>A0AAD4RC79</accession>
<proteinExistence type="predicted"/>
<keyword evidence="3" id="KW-1185">Reference proteome</keyword>
<feature type="transmembrane region" description="Helical" evidence="1">
    <location>
        <begin position="38"/>
        <end position="58"/>
    </location>
</feature>
<dbReference type="Proteomes" id="UP001201812">
    <property type="component" value="Unassembled WGS sequence"/>
</dbReference>
<keyword evidence="1" id="KW-1133">Transmembrane helix</keyword>
<organism evidence="2 3">
    <name type="scientific">Ditylenchus destructor</name>
    <dbReference type="NCBI Taxonomy" id="166010"/>
    <lineage>
        <taxon>Eukaryota</taxon>
        <taxon>Metazoa</taxon>
        <taxon>Ecdysozoa</taxon>
        <taxon>Nematoda</taxon>
        <taxon>Chromadorea</taxon>
        <taxon>Rhabditida</taxon>
        <taxon>Tylenchina</taxon>
        <taxon>Tylenchomorpha</taxon>
        <taxon>Sphaerularioidea</taxon>
        <taxon>Anguinidae</taxon>
        <taxon>Anguininae</taxon>
        <taxon>Ditylenchus</taxon>
    </lineage>
</organism>
<dbReference type="AlphaFoldDB" id="A0AAD4RC79"/>
<evidence type="ECO:0000313" key="3">
    <source>
        <dbReference type="Proteomes" id="UP001201812"/>
    </source>
</evidence>
<protein>
    <submittedName>
        <fullName evidence="2">Uncharacterized protein</fullName>
    </submittedName>
</protein>
<evidence type="ECO:0000256" key="1">
    <source>
        <dbReference type="SAM" id="Phobius"/>
    </source>
</evidence>
<feature type="transmembrane region" description="Helical" evidence="1">
    <location>
        <begin position="96"/>
        <end position="121"/>
    </location>
</feature>